<organism evidence="2 3">
    <name type="scientific">Rhododendron griersonianum</name>
    <dbReference type="NCBI Taxonomy" id="479676"/>
    <lineage>
        <taxon>Eukaryota</taxon>
        <taxon>Viridiplantae</taxon>
        <taxon>Streptophyta</taxon>
        <taxon>Embryophyta</taxon>
        <taxon>Tracheophyta</taxon>
        <taxon>Spermatophyta</taxon>
        <taxon>Magnoliopsida</taxon>
        <taxon>eudicotyledons</taxon>
        <taxon>Gunneridae</taxon>
        <taxon>Pentapetalae</taxon>
        <taxon>asterids</taxon>
        <taxon>Ericales</taxon>
        <taxon>Ericaceae</taxon>
        <taxon>Ericoideae</taxon>
        <taxon>Rhodoreae</taxon>
        <taxon>Rhododendron</taxon>
    </lineage>
</organism>
<dbReference type="PANTHER" id="PTHR36765">
    <property type="entry name" value="EXPRESSED PROTEIN"/>
    <property type="match status" value="1"/>
</dbReference>
<dbReference type="AlphaFoldDB" id="A0AAV6INY6"/>
<evidence type="ECO:0000256" key="1">
    <source>
        <dbReference type="SAM" id="MobiDB-lite"/>
    </source>
</evidence>
<feature type="compositionally biased region" description="Basic and acidic residues" evidence="1">
    <location>
        <begin position="51"/>
        <end position="60"/>
    </location>
</feature>
<comment type="caution">
    <text evidence="2">The sequence shown here is derived from an EMBL/GenBank/DDBJ whole genome shotgun (WGS) entry which is preliminary data.</text>
</comment>
<dbReference type="EMBL" id="JACTNZ010000010">
    <property type="protein sequence ID" value="KAG5528435.1"/>
    <property type="molecule type" value="Genomic_DNA"/>
</dbReference>
<sequence>MGGARRQNSGASSSGEEDGDADWRAAIDSVATTTGRDRAASTSNGSATKSTKHDEVDNRKPQNIKHYQIKAQKLLDGILEETIEIVGADCIHILDEDPMNSEGGVRLFKHAPPGIVFDHMDELQRPTKKPRILPGKEIDENSKKFRWQLQSIAVDGMDIIAAARDSHQKTLAKKEAKDAAAKSAAKREEERVAELRKVRGERWLPSIARDRLVQKGTGSCSVKTLVVEVGFGRIGFALSVSFSLSLETEVREMAVFLAAVVDGLGQCMMVLWERQERRFDTVLDAVSVAGRALTVALAFCFLSVYSRGQLPVPFL</sequence>
<proteinExistence type="predicted"/>
<evidence type="ECO:0000313" key="3">
    <source>
        <dbReference type="Proteomes" id="UP000823749"/>
    </source>
</evidence>
<accession>A0AAV6INY6</accession>
<gene>
    <name evidence="2" type="ORF">RHGRI_029197</name>
</gene>
<name>A0AAV6INY6_9ERIC</name>
<dbReference type="PANTHER" id="PTHR36765:SF1">
    <property type="entry name" value="EXPRESSED PROTEIN"/>
    <property type="match status" value="1"/>
</dbReference>
<feature type="compositionally biased region" description="Polar residues" evidence="1">
    <location>
        <begin position="30"/>
        <end position="49"/>
    </location>
</feature>
<protein>
    <submittedName>
        <fullName evidence="2">Uncharacterized protein</fullName>
    </submittedName>
</protein>
<reference evidence="2" key="1">
    <citation type="submission" date="2020-08" db="EMBL/GenBank/DDBJ databases">
        <title>Plant Genome Project.</title>
        <authorList>
            <person name="Zhang R.-G."/>
        </authorList>
    </citation>
    <scope>NUCLEOTIDE SEQUENCE</scope>
    <source>
        <strain evidence="2">WSP0</strain>
        <tissue evidence="2">Leaf</tissue>
    </source>
</reference>
<keyword evidence="3" id="KW-1185">Reference proteome</keyword>
<feature type="region of interest" description="Disordered" evidence="1">
    <location>
        <begin position="1"/>
        <end position="63"/>
    </location>
</feature>
<evidence type="ECO:0000313" key="2">
    <source>
        <dbReference type="EMBL" id="KAG5528435.1"/>
    </source>
</evidence>
<dbReference type="Proteomes" id="UP000823749">
    <property type="component" value="Chromosome 10"/>
</dbReference>